<evidence type="ECO:0000256" key="4">
    <source>
        <dbReference type="ARBA" id="ARBA00022827"/>
    </source>
</evidence>
<dbReference type="PROSITE" id="PS51387">
    <property type="entry name" value="FAD_PCMH"/>
    <property type="match status" value="1"/>
</dbReference>
<dbReference type="Proteomes" id="UP001500363">
    <property type="component" value="Unassembled WGS sequence"/>
</dbReference>
<name>A0ABN2AB81_9ACTN</name>
<dbReference type="Gene3D" id="3.40.462.20">
    <property type="match status" value="1"/>
</dbReference>
<comment type="similarity">
    <text evidence="2">Belongs to the oxygen-dependent FAD-linked oxidoreductase family.</text>
</comment>
<dbReference type="Gene3D" id="3.30.465.10">
    <property type="match status" value="1"/>
</dbReference>
<comment type="caution">
    <text evidence="7">The sequence shown here is derived from an EMBL/GenBank/DDBJ whole genome shotgun (WGS) entry which is preliminary data.</text>
</comment>
<keyword evidence="3" id="KW-0285">Flavoprotein</keyword>
<dbReference type="InterPro" id="IPR016167">
    <property type="entry name" value="FAD-bd_PCMH_sub1"/>
</dbReference>
<evidence type="ECO:0000256" key="3">
    <source>
        <dbReference type="ARBA" id="ARBA00022630"/>
    </source>
</evidence>
<sequence>MNGMGGNTMTGTSAGRFGIDGLREVVKGEVLTDGDPAYAVSSRTLTVQGHPAVVVRCAGADDIAAALRYAREHQLPVAVRSGGHHPAGFGTNDGGVVIDVGLLDEVTVVPEEDGRRTVRVGTGATWGRVAGELASSGLAISSGDTAAVGVGGLLGGGGIGWMVRRLGLALDSVVGAEVVTADGVARRVDAVNEPELFWGVRGAAGSLGVVASYDVVAVHQPTVLFGNLLFPSAQLEQVVSGWAAYMANAPVELSSSVQLPPTMFAEGQAPVAVMVCVSGDLVDAERLLAPLRALGTVITETVAEIPYGDILTTEQMPPEWTPRMRNGLFDRWVPELVERLADARRRMPAMAVDVRALSGAFGAVAPEATAFGRRDARFMVNTVLLGSTAMHGGQVDGFDSLWEGLQPEGAYGNFLSHPTAEDLDRCFPKSHRDRLAALKQEVDPTEVFSTALTVPPAGRIS</sequence>
<proteinExistence type="inferred from homology"/>
<dbReference type="Pfam" id="PF01565">
    <property type="entry name" value="FAD_binding_4"/>
    <property type="match status" value="1"/>
</dbReference>
<dbReference type="PANTHER" id="PTHR42973">
    <property type="entry name" value="BINDING OXIDOREDUCTASE, PUTATIVE (AFU_ORTHOLOGUE AFUA_1G17690)-RELATED"/>
    <property type="match status" value="1"/>
</dbReference>
<reference evidence="7 8" key="1">
    <citation type="journal article" date="2019" name="Int. J. Syst. Evol. Microbiol.">
        <title>The Global Catalogue of Microorganisms (GCM) 10K type strain sequencing project: providing services to taxonomists for standard genome sequencing and annotation.</title>
        <authorList>
            <consortium name="The Broad Institute Genomics Platform"/>
            <consortium name="The Broad Institute Genome Sequencing Center for Infectious Disease"/>
            <person name="Wu L."/>
            <person name="Ma J."/>
        </authorList>
    </citation>
    <scope>NUCLEOTIDE SEQUENCE [LARGE SCALE GENOMIC DNA]</scope>
    <source>
        <strain evidence="7 8">JCM 14303</strain>
    </source>
</reference>
<dbReference type="PANTHER" id="PTHR42973:SF39">
    <property type="entry name" value="FAD-BINDING PCMH-TYPE DOMAIN-CONTAINING PROTEIN"/>
    <property type="match status" value="1"/>
</dbReference>
<dbReference type="InterPro" id="IPR006093">
    <property type="entry name" value="Oxy_OxRdtase_FAD_BS"/>
</dbReference>
<evidence type="ECO:0000313" key="8">
    <source>
        <dbReference type="Proteomes" id="UP001500363"/>
    </source>
</evidence>
<accession>A0ABN2AB81</accession>
<dbReference type="PROSITE" id="PS00862">
    <property type="entry name" value="OX2_COVAL_FAD"/>
    <property type="match status" value="1"/>
</dbReference>
<evidence type="ECO:0000256" key="1">
    <source>
        <dbReference type="ARBA" id="ARBA00001974"/>
    </source>
</evidence>
<dbReference type="InterPro" id="IPR050416">
    <property type="entry name" value="FAD-linked_Oxidoreductase"/>
</dbReference>
<comment type="cofactor">
    <cofactor evidence="1">
        <name>FAD</name>
        <dbReference type="ChEBI" id="CHEBI:57692"/>
    </cofactor>
</comment>
<gene>
    <name evidence="7" type="ORF">GCM10009741_09890</name>
</gene>
<evidence type="ECO:0000313" key="7">
    <source>
        <dbReference type="EMBL" id="GAA1513805.1"/>
    </source>
</evidence>
<dbReference type="InterPro" id="IPR006094">
    <property type="entry name" value="Oxid_FAD_bind_N"/>
</dbReference>
<keyword evidence="4" id="KW-0274">FAD</keyword>
<dbReference type="SUPFAM" id="SSF56176">
    <property type="entry name" value="FAD-binding/transporter-associated domain-like"/>
    <property type="match status" value="1"/>
</dbReference>
<evidence type="ECO:0000256" key="5">
    <source>
        <dbReference type="ARBA" id="ARBA00023002"/>
    </source>
</evidence>
<dbReference type="Gene3D" id="3.30.43.10">
    <property type="entry name" value="Uridine Diphospho-n-acetylenolpyruvylglucosamine Reductase, domain 2"/>
    <property type="match status" value="1"/>
</dbReference>
<evidence type="ECO:0000259" key="6">
    <source>
        <dbReference type="PROSITE" id="PS51387"/>
    </source>
</evidence>
<dbReference type="InterPro" id="IPR016169">
    <property type="entry name" value="FAD-bd_PCMH_sub2"/>
</dbReference>
<dbReference type="EMBL" id="BAAANC010000001">
    <property type="protein sequence ID" value="GAA1513805.1"/>
    <property type="molecule type" value="Genomic_DNA"/>
</dbReference>
<keyword evidence="5" id="KW-0560">Oxidoreductase</keyword>
<evidence type="ECO:0000256" key="2">
    <source>
        <dbReference type="ARBA" id="ARBA00005466"/>
    </source>
</evidence>
<organism evidence="7 8">
    <name type="scientific">Kribbella lupini</name>
    <dbReference type="NCBI Taxonomy" id="291602"/>
    <lineage>
        <taxon>Bacteria</taxon>
        <taxon>Bacillati</taxon>
        <taxon>Actinomycetota</taxon>
        <taxon>Actinomycetes</taxon>
        <taxon>Propionibacteriales</taxon>
        <taxon>Kribbellaceae</taxon>
        <taxon>Kribbella</taxon>
    </lineage>
</organism>
<protein>
    <submittedName>
        <fullName evidence="7">FAD-binding oxidoreductase</fullName>
    </submittedName>
</protein>
<keyword evidence="8" id="KW-1185">Reference proteome</keyword>
<dbReference type="InterPro" id="IPR016166">
    <property type="entry name" value="FAD-bd_PCMH"/>
</dbReference>
<feature type="domain" description="FAD-binding PCMH-type" evidence="6">
    <location>
        <begin position="47"/>
        <end position="220"/>
    </location>
</feature>
<dbReference type="InterPro" id="IPR036318">
    <property type="entry name" value="FAD-bd_PCMH-like_sf"/>
</dbReference>